<dbReference type="InterPro" id="IPR036775">
    <property type="entry name" value="DNA_pol_Y-fam_lit_finger_sf"/>
</dbReference>
<evidence type="ECO:0000256" key="13">
    <source>
        <dbReference type="ARBA" id="ARBA00023204"/>
    </source>
</evidence>
<dbReference type="NCBIfam" id="NF002677">
    <property type="entry name" value="PRK02406.1"/>
    <property type="match status" value="1"/>
</dbReference>
<evidence type="ECO:0000256" key="2">
    <source>
        <dbReference type="ARBA" id="ARBA00010945"/>
    </source>
</evidence>
<keyword evidence="9 15" id="KW-0227">DNA damage</keyword>
<protein>
    <recommendedName>
        <fullName evidence="15">DNA polymerase IV</fullName>
        <shortName evidence="15">Pol IV</shortName>
        <ecNumber evidence="15">2.7.7.7</ecNumber>
    </recommendedName>
</protein>
<evidence type="ECO:0000256" key="10">
    <source>
        <dbReference type="ARBA" id="ARBA00022842"/>
    </source>
</evidence>
<evidence type="ECO:0000256" key="12">
    <source>
        <dbReference type="ARBA" id="ARBA00023125"/>
    </source>
</evidence>
<dbReference type="PANTHER" id="PTHR11076">
    <property type="entry name" value="DNA REPAIR POLYMERASE UMUC / TRANSFERASE FAMILY MEMBER"/>
    <property type="match status" value="1"/>
</dbReference>
<feature type="active site" evidence="15">
    <location>
        <position position="104"/>
    </location>
</feature>
<evidence type="ECO:0000256" key="8">
    <source>
        <dbReference type="ARBA" id="ARBA00022723"/>
    </source>
</evidence>
<evidence type="ECO:0000256" key="4">
    <source>
        <dbReference type="ARBA" id="ARBA00022490"/>
    </source>
</evidence>
<evidence type="ECO:0000256" key="1">
    <source>
        <dbReference type="ARBA" id="ARBA00004496"/>
    </source>
</evidence>
<dbReference type="SUPFAM" id="SSF100879">
    <property type="entry name" value="Lesion bypass DNA polymerase (Y-family), little finger domain"/>
    <property type="match status" value="1"/>
</dbReference>
<evidence type="ECO:0000256" key="5">
    <source>
        <dbReference type="ARBA" id="ARBA00022679"/>
    </source>
</evidence>
<dbReference type="SUPFAM" id="SSF56672">
    <property type="entry name" value="DNA/RNA polymerases"/>
    <property type="match status" value="1"/>
</dbReference>
<comment type="subunit">
    <text evidence="15">Monomer.</text>
</comment>
<dbReference type="Pfam" id="PF11799">
    <property type="entry name" value="IMS_C"/>
    <property type="match status" value="1"/>
</dbReference>
<dbReference type="InterPro" id="IPR001126">
    <property type="entry name" value="UmuC"/>
</dbReference>
<evidence type="ECO:0000256" key="3">
    <source>
        <dbReference type="ARBA" id="ARBA00022457"/>
    </source>
</evidence>
<sequence length="350" mass="39253">MRKIIHIDMDCFYAAVEMRDRPDWRTIPLAIGGSRQSRGVISTCNYPARAFGVRSAMPTHQALKLCPHLLLLPGNMEKYKAASLQIQAIFHRYTDKVEPLSLDEAYLDVSDSSLFNGSATRIAEDIRRTIVQETGLTASAGVAPNKFLAKIASDENKPDGLFVLRPEQVSDFVRTLPLHKIPGVGKKTAERLALLGLYHCADVQKAPLKQLISHFGSFAETLLERSHGVDERQVKNDYPRKSVAVEHTYDQDLPDLVAGEQSLLELLPKLRRRIERCDAAPFIQKIGIKLKFADFQQTTVERSQNELDFLTLKQLLQQAWSRGEGKKVRLVGIHVGLKDQHAQAQLTLAL</sequence>
<keyword evidence="18" id="KW-1185">Reference proteome</keyword>
<evidence type="ECO:0000256" key="11">
    <source>
        <dbReference type="ARBA" id="ARBA00022932"/>
    </source>
</evidence>
<comment type="subcellular location">
    <subcellularLocation>
        <location evidence="1 15">Cytoplasm</location>
    </subcellularLocation>
</comment>
<feature type="binding site" evidence="15">
    <location>
        <position position="8"/>
    </location>
    <ligand>
        <name>Mg(2+)</name>
        <dbReference type="ChEBI" id="CHEBI:18420"/>
    </ligand>
</feature>
<keyword evidence="5 15" id="KW-0808">Transferase</keyword>
<evidence type="ECO:0000256" key="15">
    <source>
        <dbReference type="HAMAP-Rule" id="MF_01113"/>
    </source>
</evidence>
<dbReference type="EMBL" id="JBHSGB010000006">
    <property type="protein sequence ID" value="MFC4654645.1"/>
    <property type="molecule type" value="Genomic_DNA"/>
</dbReference>
<dbReference type="InterPro" id="IPR043128">
    <property type="entry name" value="Rev_trsase/Diguanyl_cyclase"/>
</dbReference>
<proteinExistence type="inferred from homology"/>
<dbReference type="Gene3D" id="3.30.1490.100">
    <property type="entry name" value="DNA polymerase, Y-family, little finger domain"/>
    <property type="match status" value="1"/>
</dbReference>
<keyword evidence="6 15" id="KW-0548">Nucleotidyltransferase</keyword>
<dbReference type="InterPro" id="IPR050116">
    <property type="entry name" value="DNA_polymerase-Y"/>
</dbReference>
<evidence type="ECO:0000256" key="6">
    <source>
        <dbReference type="ARBA" id="ARBA00022695"/>
    </source>
</evidence>
<gene>
    <name evidence="15 17" type="primary">dinB</name>
    <name evidence="17" type="ORF">ACFO3I_06380</name>
</gene>
<comment type="catalytic activity">
    <reaction evidence="14 15">
        <text>DNA(n) + a 2'-deoxyribonucleoside 5'-triphosphate = DNA(n+1) + diphosphate</text>
        <dbReference type="Rhea" id="RHEA:22508"/>
        <dbReference type="Rhea" id="RHEA-COMP:17339"/>
        <dbReference type="Rhea" id="RHEA-COMP:17340"/>
        <dbReference type="ChEBI" id="CHEBI:33019"/>
        <dbReference type="ChEBI" id="CHEBI:61560"/>
        <dbReference type="ChEBI" id="CHEBI:173112"/>
        <dbReference type="EC" id="2.7.7.7"/>
    </reaction>
</comment>
<comment type="cofactor">
    <cofactor evidence="15">
        <name>Mg(2+)</name>
        <dbReference type="ChEBI" id="CHEBI:18420"/>
    </cofactor>
    <text evidence="15">Binds 2 magnesium ions per subunit.</text>
</comment>
<dbReference type="Gene3D" id="1.10.150.20">
    <property type="entry name" value="5' to 3' exonuclease, C-terminal subdomain"/>
    <property type="match status" value="1"/>
</dbReference>
<accession>A0ABV9JK83</accession>
<keyword evidence="12 15" id="KW-0238">DNA-binding</keyword>
<dbReference type="Proteomes" id="UP001595962">
    <property type="component" value="Unassembled WGS sequence"/>
</dbReference>
<evidence type="ECO:0000259" key="16">
    <source>
        <dbReference type="PROSITE" id="PS50173"/>
    </source>
</evidence>
<dbReference type="InterPro" id="IPR017961">
    <property type="entry name" value="DNA_pol_Y-fam_little_finger"/>
</dbReference>
<dbReference type="CDD" id="cd03586">
    <property type="entry name" value="PolY_Pol_IV_kappa"/>
    <property type="match status" value="1"/>
</dbReference>
<comment type="caution">
    <text evidence="17">The sequence shown here is derived from an EMBL/GenBank/DDBJ whole genome shotgun (WGS) entry which is preliminary data.</text>
</comment>
<feature type="site" description="Substrate discrimination" evidence="15">
    <location>
        <position position="13"/>
    </location>
</feature>
<keyword evidence="3 15" id="KW-0515">Mutator protein</keyword>
<comment type="function">
    <text evidence="15">Poorly processive, error-prone DNA polymerase involved in untargeted mutagenesis. Copies undamaged DNA at stalled replication forks, which arise in vivo from mismatched or misaligned primer ends. These misaligned primers can be extended by PolIV. Exhibits no 3'-5' exonuclease (proofreading) activity. May be involved in translesional synthesis, in conjunction with the beta clamp from PolIII.</text>
</comment>
<feature type="binding site" evidence="15">
    <location>
        <position position="103"/>
    </location>
    <ligand>
        <name>Mg(2+)</name>
        <dbReference type="ChEBI" id="CHEBI:18420"/>
    </ligand>
</feature>
<dbReference type="EC" id="2.7.7.7" evidence="15"/>
<dbReference type="GO" id="GO:0003887">
    <property type="term" value="F:DNA-directed DNA polymerase activity"/>
    <property type="evidence" value="ECO:0007669"/>
    <property type="project" value="UniProtKB-EC"/>
</dbReference>
<dbReference type="InterPro" id="IPR043502">
    <property type="entry name" value="DNA/RNA_pol_sf"/>
</dbReference>
<keyword evidence="10 15" id="KW-0460">Magnesium</keyword>
<dbReference type="InterPro" id="IPR053848">
    <property type="entry name" value="IMS_HHH_1"/>
</dbReference>
<dbReference type="InterPro" id="IPR022880">
    <property type="entry name" value="DNApol_IV"/>
</dbReference>
<dbReference type="Gene3D" id="3.30.70.270">
    <property type="match status" value="1"/>
</dbReference>
<dbReference type="Pfam" id="PF21999">
    <property type="entry name" value="IMS_HHH_1"/>
    <property type="match status" value="1"/>
</dbReference>
<dbReference type="Pfam" id="PF00817">
    <property type="entry name" value="IMS"/>
    <property type="match status" value="1"/>
</dbReference>
<evidence type="ECO:0000256" key="14">
    <source>
        <dbReference type="ARBA" id="ARBA00049244"/>
    </source>
</evidence>
<keyword evidence="13 15" id="KW-0234">DNA repair</keyword>
<dbReference type="HAMAP" id="MF_01113">
    <property type="entry name" value="DNApol_IV"/>
    <property type="match status" value="1"/>
</dbReference>
<dbReference type="Gene3D" id="3.40.1170.60">
    <property type="match status" value="1"/>
</dbReference>
<organism evidence="17 18">
    <name type="scientific">Rheinheimera marina</name>
    <dbReference type="NCBI Taxonomy" id="1774958"/>
    <lineage>
        <taxon>Bacteria</taxon>
        <taxon>Pseudomonadati</taxon>
        <taxon>Pseudomonadota</taxon>
        <taxon>Gammaproteobacteria</taxon>
        <taxon>Chromatiales</taxon>
        <taxon>Chromatiaceae</taxon>
        <taxon>Rheinheimera</taxon>
    </lineage>
</organism>
<comment type="similarity">
    <text evidence="2 15">Belongs to the DNA polymerase type-Y family.</text>
</comment>
<evidence type="ECO:0000313" key="17">
    <source>
        <dbReference type="EMBL" id="MFC4654645.1"/>
    </source>
</evidence>
<keyword evidence="4 15" id="KW-0963">Cytoplasm</keyword>
<evidence type="ECO:0000256" key="7">
    <source>
        <dbReference type="ARBA" id="ARBA00022705"/>
    </source>
</evidence>
<reference evidence="18" key="1">
    <citation type="journal article" date="2019" name="Int. J. Syst. Evol. Microbiol.">
        <title>The Global Catalogue of Microorganisms (GCM) 10K type strain sequencing project: providing services to taxonomists for standard genome sequencing and annotation.</title>
        <authorList>
            <consortium name="The Broad Institute Genomics Platform"/>
            <consortium name="The Broad Institute Genome Sequencing Center for Infectious Disease"/>
            <person name="Wu L."/>
            <person name="Ma J."/>
        </authorList>
    </citation>
    <scope>NUCLEOTIDE SEQUENCE [LARGE SCALE GENOMIC DNA]</scope>
    <source>
        <strain evidence="18">DT28</strain>
    </source>
</reference>
<feature type="domain" description="UmuC" evidence="16">
    <location>
        <begin position="4"/>
        <end position="185"/>
    </location>
</feature>
<evidence type="ECO:0000256" key="9">
    <source>
        <dbReference type="ARBA" id="ARBA00022763"/>
    </source>
</evidence>
<evidence type="ECO:0000313" key="18">
    <source>
        <dbReference type="Proteomes" id="UP001595962"/>
    </source>
</evidence>
<dbReference type="PANTHER" id="PTHR11076:SF33">
    <property type="entry name" value="DNA POLYMERASE KAPPA"/>
    <property type="match status" value="1"/>
</dbReference>
<dbReference type="RefSeq" id="WP_377332674.1">
    <property type="nucleotide sequence ID" value="NZ_JBHSGB010000006.1"/>
</dbReference>
<keyword evidence="11 15" id="KW-0239">DNA-directed DNA polymerase</keyword>
<name>A0ABV9JK83_9GAMM</name>
<keyword evidence="8 15" id="KW-0479">Metal-binding</keyword>
<keyword evidence="7 15" id="KW-0235">DNA replication</keyword>
<dbReference type="PROSITE" id="PS50173">
    <property type="entry name" value="UMUC"/>
    <property type="match status" value="1"/>
</dbReference>